<protein>
    <submittedName>
        <fullName evidence="1">Uncharacterized protein</fullName>
    </submittedName>
</protein>
<evidence type="ECO:0000313" key="1">
    <source>
        <dbReference type="EMBL" id="KAK9209563.1"/>
    </source>
</evidence>
<dbReference type="Proteomes" id="UP001428341">
    <property type="component" value="Unassembled WGS sequence"/>
</dbReference>
<dbReference type="AlphaFoldDB" id="A0AAP0QVA9"/>
<name>A0AAP0QVA9_9ROSI</name>
<organism evidence="1 2">
    <name type="scientific">Citrus x changshan-huyou</name>
    <dbReference type="NCBI Taxonomy" id="2935761"/>
    <lineage>
        <taxon>Eukaryota</taxon>
        <taxon>Viridiplantae</taxon>
        <taxon>Streptophyta</taxon>
        <taxon>Embryophyta</taxon>
        <taxon>Tracheophyta</taxon>
        <taxon>Spermatophyta</taxon>
        <taxon>Magnoliopsida</taxon>
        <taxon>eudicotyledons</taxon>
        <taxon>Gunneridae</taxon>
        <taxon>Pentapetalae</taxon>
        <taxon>rosids</taxon>
        <taxon>malvids</taxon>
        <taxon>Sapindales</taxon>
        <taxon>Rutaceae</taxon>
        <taxon>Aurantioideae</taxon>
        <taxon>Citrus</taxon>
    </lineage>
</organism>
<keyword evidence="2" id="KW-1185">Reference proteome</keyword>
<gene>
    <name evidence="1" type="ORF">WN944_001930</name>
</gene>
<dbReference type="EMBL" id="JBCGBO010000004">
    <property type="protein sequence ID" value="KAK9209563.1"/>
    <property type="molecule type" value="Genomic_DNA"/>
</dbReference>
<proteinExistence type="predicted"/>
<evidence type="ECO:0000313" key="2">
    <source>
        <dbReference type="Proteomes" id="UP001428341"/>
    </source>
</evidence>
<comment type="caution">
    <text evidence="1">The sequence shown here is derived from an EMBL/GenBank/DDBJ whole genome shotgun (WGS) entry which is preliminary data.</text>
</comment>
<sequence length="153" mass="17227">MTEQLFLMSDSAQNTGQTDHVSIQETASSFAQTVLNSNVLNLGLCLSAPPLPELNTNGGSCSHDDDQFHTTDKMTIKPEYEHAYWRQSLSETGYHTLETIIQLARSKRKEKENIFGWTAFHLVKQSLAMGYSGQFNLVKDDLNRDNVMELGQK</sequence>
<reference evidence="1 2" key="1">
    <citation type="submission" date="2024-05" db="EMBL/GenBank/DDBJ databases">
        <title>Haplotype-resolved chromosome-level genome assembly of Huyou (Citrus changshanensis).</title>
        <authorList>
            <person name="Miao C."/>
            <person name="Chen W."/>
            <person name="Wu Y."/>
            <person name="Wang L."/>
            <person name="Zhao S."/>
            <person name="Grierson D."/>
            <person name="Xu C."/>
            <person name="Chen K."/>
        </authorList>
    </citation>
    <scope>NUCLEOTIDE SEQUENCE [LARGE SCALE GENOMIC DNA]</scope>
    <source>
        <strain evidence="1">01-14</strain>
        <tissue evidence="1">Leaf</tissue>
    </source>
</reference>
<accession>A0AAP0QVA9</accession>